<dbReference type="InterPro" id="IPR013094">
    <property type="entry name" value="AB_hydrolase_3"/>
</dbReference>
<name>A0ABV9KMA4_9RHOB</name>
<dbReference type="Pfam" id="PF07859">
    <property type="entry name" value="Abhydrolase_3"/>
    <property type="match status" value="1"/>
</dbReference>
<dbReference type="PANTHER" id="PTHR48081:SF8">
    <property type="entry name" value="ALPHA_BETA HYDROLASE FOLD-3 DOMAIN-CONTAINING PROTEIN-RELATED"/>
    <property type="match status" value="1"/>
</dbReference>
<proteinExistence type="predicted"/>
<keyword evidence="4" id="KW-1185">Reference proteome</keyword>
<feature type="domain" description="Alpha/beta hydrolase fold-3" evidence="2">
    <location>
        <begin position="78"/>
        <end position="277"/>
    </location>
</feature>
<comment type="caution">
    <text evidence="3">The sequence shown here is derived from an EMBL/GenBank/DDBJ whole genome shotgun (WGS) entry which is preliminary data.</text>
</comment>
<dbReference type="Gene3D" id="3.40.50.1820">
    <property type="entry name" value="alpha/beta hydrolase"/>
    <property type="match status" value="1"/>
</dbReference>
<sequence>MPDYSQLIDAETWDFIRKTAAAYPDDAVDLDVNGQRRVYDAMCEVFYHGRPEGVTVEDREVEGVPVRVYTAGEPTCTVVYAHGGGFVVGGLDSHDDVCAEICDQTGYRVVAVDYRLAPEHRHPAAFDDCWRATQWVEQTFDQPIVLAGDSAGGNLMACVAHHARGRLHNVIGQVLIYPGLGGDGTGASYSEHANAPMLTKADLDFYRGIRTGGTEPKGDPTYAPLQDDDFSDLPRTVIFTAECDPISSDGPVYARKLREADVPVHLVNEPGLVHGYLRARHMSARAEASFERIVLAIEALGQGLWVHD</sequence>
<reference evidence="4" key="1">
    <citation type="journal article" date="2019" name="Int. J. Syst. Evol. Microbiol.">
        <title>The Global Catalogue of Microorganisms (GCM) 10K type strain sequencing project: providing services to taxonomists for standard genome sequencing and annotation.</title>
        <authorList>
            <consortium name="The Broad Institute Genomics Platform"/>
            <consortium name="The Broad Institute Genome Sequencing Center for Infectious Disease"/>
            <person name="Wu L."/>
            <person name="Ma J."/>
        </authorList>
    </citation>
    <scope>NUCLEOTIDE SEQUENCE [LARGE SCALE GENOMIC DNA]</scope>
    <source>
        <strain evidence="4">CGMCC 4.7283</strain>
    </source>
</reference>
<dbReference type="PANTHER" id="PTHR48081">
    <property type="entry name" value="AB HYDROLASE SUPERFAMILY PROTEIN C4A8.06C"/>
    <property type="match status" value="1"/>
</dbReference>
<protein>
    <submittedName>
        <fullName evidence="3">Alpha/beta hydrolase</fullName>
    </submittedName>
</protein>
<keyword evidence="1 3" id="KW-0378">Hydrolase</keyword>
<gene>
    <name evidence="3" type="ORF">ACFO5X_21710</name>
</gene>
<evidence type="ECO:0000313" key="4">
    <source>
        <dbReference type="Proteomes" id="UP001595973"/>
    </source>
</evidence>
<dbReference type="RefSeq" id="WP_380721339.1">
    <property type="nucleotide sequence ID" value="NZ_JBHSGI010000033.1"/>
</dbReference>
<dbReference type="GO" id="GO:0016787">
    <property type="term" value="F:hydrolase activity"/>
    <property type="evidence" value="ECO:0007669"/>
    <property type="project" value="UniProtKB-KW"/>
</dbReference>
<evidence type="ECO:0000256" key="1">
    <source>
        <dbReference type="ARBA" id="ARBA00022801"/>
    </source>
</evidence>
<dbReference type="EMBL" id="JBHSGI010000033">
    <property type="protein sequence ID" value="MFC4671182.1"/>
    <property type="molecule type" value="Genomic_DNA"/>
</dbReference>
<dbReference type="InterPro" id="IPR050300">
    <property type="entry name" value="GDXG_lipolytic_enzyme"/>
</dbReference>
<evidence type="ECO:0000313" key="3">
    <source>
        <dbReference type="EMBL" id="MFC4671182.1"/>
    </source>
</evidence>
<evidence type="ECO:0000259" key="2">
    <source>
        <dbReference type="Pfam" id="PF07859"/>
    </source>
</evidence>
<dbReference type="Proteomes" id="UP001595973">
    <property type="component" value="Unassembled WGS sequence"/>
</dbReference>
<organism evidence="3 4">
    <name type="scientific">Seohaeicola nanhaiensis</name>
    <dbReference type="NCBI Taxonomy" id="1387282"/>
    <lineage>
        <taxon>Bacteria</taxon>
        <taxon>Pseudomonadati</taxon>
        <taxon>Pseudomonadota</taxon>
        <taxon>Alphaproteobacteria</taxon>
        <taxon>Rhodobacterales</taxon>
        <taxon>Roseobacteraceae</taxon>
        <taxon>Seohaeicola</taxon>
    </lineage>
</organism>
<dbReference type="SUPFAM" id="SSF53474">
    <property type="entry name" value="alpha/beta-Hydrolases"/>
    <property type="match status" value="1"/>
</dbReference>
<accession>A0ABV9KMA4</accession>
<dbReference type="InterPro" id="IPR029058">
    <property type="entry name" value="AB_hydrolase_fold"/>
</dbReference>